<reference evidence="2" key="1">
    <citation type="journal article" date="2017" name="Genome Biol.">
        <title>Comparative genomics reveals high biological diversity and specific adaptations in the industrially and medically important fungal genus Aspergillus.</title>
        <authorList>
            <person name="de Vries R.P."/>
            <person name="Riley R."/>
            <person name="Wiebenga A."/>
            <person name="Aguilar-Osorio G."/>
            <person name="Amillis S."/>
            <person name="Uchima C.A."/>
            <person name="Anderluh G."/>
            <person name="Asadollahi M."/>
            <person name="Askin M."/>
            <person name="Barry K."/>
            <person name="Battaglia E."/>
            <person name="Bayram O."/>
            <person name="Benocci T."/>
            <person name="Braus-Stromeyer S.A."/>
            <person name="Caldana C."/>
            <person name="Canovas D."/>
            <person name="Cerqueira G.C."/>
            <person name="Chen F."/>
            <person name="Chen W."/>
            <person name="Choi C."/>
            <person name="Clum A."/>
            <person name="Dos Santos R.A."/>
            <person name="Damasio A.R."/>
            <person name="Diallinas G."/>
            <person name="Emri T."/>
            <person name="Fekete E."/>
            <person name="Flipphi M."/>
            <person name="Freyberg S."/>
            <person name="Gallo A."/>
            <person name="Gournas C."/>
            <person name="Habgood R."/>
            <person name="Hainaut M."/>
            <person name="Harispe M.L."/>
            <person name="Henrissat B."/>
            <person name="Hilden K.S."/>
            <person name="Hope R."/>
            <person name="Hossain A."/>
            <person name="Karabika E."/>
            <person name="Karaffa L."/>
            <person name="Karanyi Z."/>
            <person name="Krasevec N."/>
            <person name="Kuo A."/>
            <person name="Kusch H."/>
            <person name="LaButti K."/>
            <person name="Lagendijk E.L."/>
            <person name="Lapidus A."/>
            <person name="Levasseur A."/>
            <person name="Lindquist E."/>
            <person name="Lipzen A."/>
            <person name="Logrieco A.F."/>
            <person name="MacCabe A."/>
            <person name="Maekelae M.R."/>
            <person name="Malavazi I."/>
            <person name="Melin P."/>
            <person name="Meyer V."/>
            <person name="Mielnichuk N."/>
            <person name="Miskei M."/>
            <person name="Molnar A.P."/>
            <person name="Mule G."/>
            <person name="Ngan C.Y."/>
            <person name="Orejas M."/>
            <person name="Orosz E."/>
            <person name="Ouedraogo J.P."/>
            <person name="Overkamp K.M."/>
            <person name="Park H.-S."/>
            <person name="Perrone G."/>
            <person name="Piumi F."/>
            <person name="Punt P.J."/>
            <person name="Ram A.F."/>
            <person name="Ramon A."/>
            <person name="Rauscher S."/>
            <person name="Record E."/>
            <person name="Riano-Pachon D.M."/>
            <person name="Robert V."/>
            <person name="Roehrig J."/>
            <person name="Ruller R."/>
            <person name="Salamov A."/>
            <person name="Salih N.S."/>
            <person name="Samson R.A."/>
            <person name="Sandor E."/>
            <person name="Sanguinetti M."/>
            <person name="Schuetze T."/>
            <person name="Sepcic K."/>
            <person name="Shelest E."/>
            <person name="Sherlock G."/>
            <person name="Sophianopoulou V."/>
            <person name="Squina F.M."/>
            <person name="Sun H."/>
            <person name="Susca A."/>
            <person name="Todd R.B."/>
            <person name="Tsang A."/>
            <person name="Unkles S.E."/>
            <person name="van de Wiele N."/>
            <person name="van Rossen-Uffink D."/>
            <person name="Oliveira J.V."/>
            <person name="Vesth T.C."/>
            <person name="Visser J."/>
            <person name="Yu J.-H."/>
            <person name="Zhou M."/>
            <person name="Andersen M.R."/>
            <person name="Archer D.B."/>
            <person name="Baker S.E."/>
            <person name="Benoit I."/>
            <person name="Brakhage A.A."/>
            <person name="Braus G.H."/>
            <person name="Fischer R."/>
            <person name="Frisvad J.C."/>
            <person name="Goldman G.H."/>
            <person name="Houbraken J."/>
            <person name="Oakley B."/>
            <person name="Pocsi I."/>
            <person name="Scazzocchio C."/>
            <person name="Seiboth B."/>
            <person name="vanKuyk P.A."/>
            <person name="Wortman J."/>
            <person name="Dyer P.S."/>
            <person name="Grigoriev I.V."/>
        </authorList>
    </citation>
    <scope>NUCLEOTIDE SEQUENCE [LARGE SCALE GENOMIC DNA]</scope>
    <source>
        <strain evidence="2">ITEM 5010</strain>
    </source>
</reference>
<evidence type="ECO:0000313" key="2">
    <source>
        <dbReference type="Proteomes" id="UP000188318"/>
    </source>
</evidence>
<dbReference type="VEuPathDB" id="FungiDB:ASPCADRAFT_179984"/>
<organism evidence="1 2">
    <name type="scientific">Aspergillus carbonarius (strain ITEM 5010)</name>
    <dbReference type="NCBI Taxonomy" id="602072"/>
    <lineage>
        <taxon>Eukaryota</taxon>
        <taxon>Fungi</taxon>
        <taxon>Dikarya</taxon>
        <taxon>Ascomycota</taxon>
        <taxon>Pezizomycotina</taxon>
        <taxon>Eurotiomycetes</taxon>
        <taxon>Eurotiomycetidae</taxon>
        <taxon>Eurotiales</taxon>
        <taxon>Aspergillaceae</taxon>
        <taxon>Aspergillus</taxon>
        <taxon>Aspergillus subgen. Circumdati</taxon>
    </lineage>
</organism>
<dbReference type="Proteomes" id="UP000188318">
    <property type="component" value="Unassembled WGS sequence"/>
</dbReference>
<gene>
    <name evidence="1" type="ORF">ASPCADRAFT_179984</name>
</gene>
<dbReference type="AlphaFoldDB" id="A0A1R3R668"/>
<keyword evidence="2" id="KW-1185">Reference proteome</keyword>
<dbReference type="EMBL" id="KV907629">
    <property type="protein sequence ID" value="OOF89974.1"/>
    <property type="molecule type" value="Genomic_DNA"/>
</dbReference>
<accession>A0A1R3R668</accession>
<name>A0A1R3R668_ASPC5</name>
<proteinExistence type="predicted"/>
<sequence length="231" mass="24906">MLVPAWPMPIVFHASSRCRGLSRAARPSPHWRDRHAVLASIIAVRVGIAARAGVHRTNRLMVGCGWPDVGPVPFALVTPADAFPGTVLFVAVHAEEAGRIRRRRDRGHVVAVGADAVRARATVPLRIRRPRCASGRSRVRMMASTARQPITRAAWSAFHGAVASAGATRRVAVPRSGSIGEEGSRQGGWVAWSPVRIGGIVQGVTRACGWRVDISLWDDAGRPARDSPPRR</sequence>
<evidence type="ECO:0000313" key="1">
    <source>
        <dbReference type="EMBL" id="OOF89974.1"/>
    </source>
</evidence>
<protein>
    <submittedName>
        <fullName evidence="1">Uncharacterized protein</fullName>
    </submittedName>
</protein>